<dbReference type="AlphaFoldDB" id="M3JSE2"/>
<feature type="transmembrane region" description="Helical" evidence="1">
    <location>
        <begin position="87"/>
        <end position="108"/>
    </location>
</feature>
<keyword evidence="3" id="KW-1185">Reference proteome</keyword>
<evidence type="ECO:0000313" key="2">
    <source>
        <dbReference type="EMBL" id="EMG45715.1"/>
    </source>
</evidence>
<name>M3JSE2_CANMX</name>
<dbReference type="Proteomes" id="UP000011777">
    <property type="component" value="Unassembled WGS sequence"/>
</dbReference>
<gene>
    <name evidence="2" type="ORF">G210_4076</name>
</gene>
<reference evidence="2 3" key="1">
    <citation type="submission" date="2013-02" db="EMBL/GenBank/DDBJ databases">
        <title>Genome sequence of Candida maltosa Xu316, a potential industrial strain for xylitol and ethanol production.</title>
        <authorList>
            <person name="Yu J."/>
            <person name="Wang Q."/>
            <person name="Geng X."/>
            <person name="Bao W."/>
            <person name="He P."/>
            <person name="Cai J."/>
        </authorList>
    </citation>
    <scope>NUCLEOTIDE SEQUENCE [LARGE SCALE GENOMIC DNA]</scope>
    <source>
        <strain evidence="3">Xu316</strain>
    </source>
</reference>
<dbReference type="OrthoDB" id="4092221at2759"/>
<organism evidence="2 3">
    <name type="scientific">Candida maltosa (strain Xu316)</name>
    <name type="common">Yeast</name>
    <dbReference type="NCBI Taxonomy" id="1245528"/>
    <lineage>
        <taxon>Eukaryota</taxon>
        <taxon>Fungi</taxon>
        <taxon>Dikarya</taxon>
        <taxon>Ascomycota</taxon>
        <taxon>Saccharomycotina</taxon>
        <taxon>Pichiomycetes</taxon>
        <taxon>Debaryomycetaceae</taxon>
        <taxon>Candida/Lodderomyces clade</taxon>
        <taxon>Candida</taxon>
    </lineage>
</organism>
<keyword evidence="1" id="KW-1133">Transmembrane helix</keyword>
<dbReference type="OMA" id="LEAFNDC"/>
<evidence type="ECO:0000313" key="3">
    <source>
        <dbReference type="Proteomes" id="UP000011777"/>
    </source>
</evidence>
<dbReference type="EMBL" id="AOGT01002350">
    <property type="protein sequence ID" value="EMG45715.1"/>
    <property type="molecule type" value="Genomic_DNA"/>
</dbReference>
<keyword evidence="1" id="KW-0472">Membrane</keyword>
<dbReference type="eggNOG" id="ENOG502SR5S">
    <property type="taxonomic scope" value="Eukaryota"/>
</dbReference>
<sequence>MIEPRDIKDKSQLFKLSPQQPIYKQKNLIMNYEEPEYILNNHEDSYLKLGVSDFGDNDNFIKEKVYPMTTRFDQMPIEVLSPVLANAFYIFMTILVVLILLCAVSFGVREYSFAFRKRIKSSTSETIKLTNWNEIKSFPQTESINEDEDDDGKNKDEVVKIQNNSVSLAHQISVTSSKNNLISGLTQFTDKADQINNNNVNISPPPWIFDVTKKIEFPIPSKSTETEIKSEKECYGKDFPSGFTDKSISKFTRKPVPATMMPPPKQTYSINHLINLNKSKNPVSEVLLNISKYKQKHKIAMSTLLNCPVSFPCTSFENAWQASKIIRDAETDIIETSNSKSTKLISLIKILSIGRSLELMDNPNIFLEAFNDCIENLVDMGHVFTFLAEGSVALKILLMESLLTYSWSHYRFHDLDMKNKQIKVQFTKWKLPHPIIQTRNTIFKILCNLQLGLNTNPSVSEDSEIENGLKLGLVIRELINHSVCNDYIGYVPMIAQAIDISNIDRNKFFFYEILKLLVAKHMNCCMGEYIQESNLELKALIQYGLSTSNVKMINDKVKEILTLLITNDERIISWKINTNKLKNYISSAIPLSTEHTEKYFSAPLFKQHPQQQPIVEEEPTSGSTEVSLSNSWKIGIVSSDLGYSPDSNDNQMVMFNEV</sequence>
<protein>
    <submittedName>
        <fullName evidence="2">Uncharacterized protein</fullName>
    </submittedName>
</protein>
<comment type="caution">
    <text evidence="2">The sequence shown here is derived from an EMBL/GenBank/DDBJ whole genome shotgun (WGS) entry which is preliminary data.</text>
</comment>
<accession>M3JSE2</accession>
<dbReference type="HOGENOM" id="CLU_392311_0_0_1"/>
<evidence type="ECO:0000256" key="1">
    <source>
        <dbReference type="SAM" id="Phobius"/>
    </source>
</evidence>
<keyword evidence="1" id="KW-0812">Transmembrane</keyword>
<proteinExistence type="predicted"/>